<sequence length="183" mass="19105">MTQAIKAEGVGRNHACSSVTRRNFLILGGASVSVLASFGTGSEAQELVSSSYTRKVIGKLSALTPGTAVSFNYPTDDIENLLVMLNEEAGGGVGDGRNIVAFNTICPHMGGYMGEAEFRAEHSVLGPCPLHLSTFDLTKHGMIVSGHAVESLPQIVLEIDGDDIVATGVMGLFFGYSQNPSGA</sequence>
<evidence type="ECO:0000313" key="2">
    <source>
        <dbReference type="EMBL" id="MBV2358422.1"/>
    </source>
</evidence>
<reference evidence="2" key="1">
    <citation type="submission" date="2021-06" db="EMBL/GenBank/DDBJ databases">
        <title>Thalassococcus sp. CAU 1522 isolated from sea sand, Republic of Korea.</title>
        <authorList>
            <person name="Kim W."/>
        </authorList>
    </citation>
    <scope>NUCLEOTIDE SEQUENCE</scope>
    <source>
        <strain evidence="2">CAU 1522</strain>
    </source>
</reference>
<proteinExistence type="predicted"/>
<dbReference type="RefSeq" id="WP_217776286.1">
    <property type="nucleotide sequence ID" value="NZ_JAHRWL010000001.1"/>
</dbReference>
<accession>A0ABS6N318</accession>
<dbReference type="InterPro" id="IPR017941">
    <property type="entry name" value="Rieske_2Fe-2S"/>
</dbReference>
<keyword evidence="3" id="KW-1185">Reference proteome</keyword>
<gene>
    <name evidence="2" type="ORF">KUH32_01425</name>
</gene>
<organism evidence="2 3">
    <name type="scientific">Thalassococcus arenae</name>
    <dbReference type="NCBI Taxonomy" id="2851652"/>
    <lineage>
        <taxon>Bacteria</taxon>
        <taxon>Pseudomonadati</taxon>
        <taxon>Pseudomonadota</taxon>
        <taxon>Alphaproteobacteria</taxon>
        <taxon>Rhodobacterales</taxon>
        <taxon>Roseobacteraceae</taxon>
        <taxon>Thalassococcus</taxon>
    </lineage>
</organism>
<name>A0ABS6N318_9RHOB</name>
<protein>
    <submittedName>
        <fullName evidence="2">Rieske 2Fe-2S domain-containing protein</fullName>
    </submittedName>
</protein>
<comment type="caution">
    <text evidence="2">The sequence shown here is derived from an EMBL/GenBank/DDBJ whole genome shotgun (WGS) entry which is preliminary data.</text>
</comment>
<dbReference type="EMBL" id="JAHRWL010000001">
    <property type="protein sequence ID" value="MBV2358422.1"/>
    <property type="molecule type" value="Genomic_DNA"/>
</dbReference>
<dbReference type="PROSITE" id="PS51296">
    <property type="entry name" value="RIESKE"/>
    <property type="match status" value="1"/>
</dbReference>
<feature type="domain" description="Rieske" evidence="1">
    <location>
        <begin position="66"/>
        <end position="166"/>
    </location>
</feature>
<dbReference type="Pfam" id="PF00355">
    <property type="entry name" value="Rieske"/>
    <property type="match status" value="1"/>
</dbReference>
<evidence type="ECO:0000313" key="3">
    <source>
        <dbReference type="Proteomes" id="UP001166293"/>
    </source>
</evidence>
<evidence type="ECO:0000259" key="1">
    <source>
        <dbReference type="PROSITE" id="PS51296"/>
    </source>
</evidence>
<dbReference type="Proteomes" id="UP001166293">
    <property type="component" value="Unassembled WGS sequence"/>
</dbReference>